<dbReference type="SUPFAM" id="SSF90123">
    <property type="entry name" value="ABC transporter transmembrane region"/>
    <property type="match status" value="1"/>
</dbReference>
<name>T1CGE0_9ZZZZ</name>
<feature type="transmembrane region" description="Helical" evidence="7">
    <location>
        <begin position="176"/>
        <end position="196"/>
    </location>
</feature>
<feature type="domain" description="ABC transmembrane type-1" evidence="9">
    <location>
        <begin position="183"/>
        <end position="462"/>
    </location>
</feature>
<dbReference type="Pfam" id="PF00664">
    <property type="entry name" value="ABC_membrane"/>
    <property type="match status" value="1"/>
</dbReference>
<dbReference type="Pfam" id="PF03412">
    <property type="entry name" value="Peptidase_C39"/>
    <property type="match status" value="1"/>
</dbReference>
<dbReference type="GO" id="GO:0008234">
    <property type="term" value="F:cysteine-type peptidase activity"/>
    <property type="evidence" value="ECO:0007669"/>
    <property type="project" value="InterPro"/>
</dbReference>
<evidence type="ECO:0000256" key="2">
    <source>
        <dbReference type="ARBA" id="ARBA00022692"/>
    </source>
</evidence>
<dbReference type="PROSITE" id="PS50990">
    <property type="entry name" value="PEPTIDASE_C39"/>
    <property type="match status" value="1"/>
</dbReference>
<keyword evidence="4 11" id="KW-0067">ATP-binding</keyword>
<dbReference type="GO" id="GO:0140359">
    <property type="term" value="F:ABC-type transporter activity"/>
    <property type="evidence" value="ECO:0007669"/>
    <property type="project" value="InterPro"/>
</dbReference>
<keyword evidence="2 7" id="KW-0812">Transmembrane</keyword>
<dbReference type="InterPro" id="IPR003593">
    <property type="entry name" value="AAA+_ATPase"/>
</dbReference>
<dbReference type="Pfam" id="PF00005">
    <property type="entry name" value="ABC_tran"/>
    <property type="match status" value="1"/>
</dbReference>
<reference evidence="11" key="1">
    <citation type="submission" date="2013-08" db="EMBL/GenBank/DDBJ databases">
        <authorList>
            <person name="Mendez C."/>
            <person name="Richter M."/>
            <person name="Ferrer M."/>
            <person name="Sanchez J."/>
        </authorList>
    </citation>
    <scope>NUCLEOTIDE SEQUENCE</scope>
</reference>
<dbReference type="AlphaFoldDB" id="T1CGE0"/>
<dbReference type="InterPro" id="IPR033838">
    <property type="entry name" value="CvaB_peptidase"/>
</dbReference>
<dbReference type="GO" id="GO:0005524">
    <property type="term" value="F:ATP binding"/>
    <property type="evidence" value="ECO:0007669"/>
    <property type="project" value="UniProtKB-KW"/>
</dbReference>
<keyword evidence="5 7" id="KW-1133">Transmembrane helix</keyword>
<dbReference type="GO" id="GO:0006508">
    <property type="term" value="P:proteolysis"/>
    <property type="evidence" value="ECO:0007669"/>
    <property type="project" value="InterPro"/>
</dbReference>
<dbReference type="InterPro" id="IPR005074">
    <property type="entry name" value="Peptidase_C39"/>
</dbReference>
<evidence type="ECO:0000259" key="8">
    <source>
        <dbReference type="PROSITE" id="PS50893"/>
    </source>
</evidence>
<evidence type="ECO:0000259" key="10">
    <source>
        <dbReference type="PROSITE" id="PS50990"/>
    </source>
</evidence>
<keyword evidence="6 7" id="KW-0472">Membrane</keyword>
<reference evidence="11" key="2">
    <citation type="journal article" date="2014" name="ISME J.">
        <title>Microbial stratification in low pH oxic and suboxic macroscopic growths along an acid mine drainage.</title>
        <authorList>
            <person name="Mendez-Garcia C."/>
            <person name="Mesa V."/>
            <person name="Sprenger R.R."/>
            <person name="Richter M."/>
            <person name="Diez M.S."/>
            <person name="Solano J."/>
            <person name="Bargiela R."/>
            <person name="Golyshina O.V."/>
            <person name="Manteca A."/>
            <person name="Ramos J.L."/>
            <person name="Gallego J.R."/>
            <person name="Llorente I."/>
            <person name="Martins Dos Santos V.A."/>
            <person name="Jensen O.N."/>
            <person name="Pelaez A.I."/>
            <person name="Sanchez J."/>
            <person name="Ferrer M."/>
        </authorList>
    </citation>
    <scope>NUCLEOTIDE SEQUENCE</scope>
</reference>
<dbReference type="Gene3D" id="1.20.1560.10">
    <property type="entry name" value="ABC transporter type 1, transmembrane domain"/>
    <property type="match status" value="1"/>
</dbReference>
<dbReference type="InterPro" id="IPR011527">
    <property type="entry name" value="ABC1_TM_dom"/>
</dbReference>
<evidence type="ECO:0000259" key="9">
    <source>
        <dbReference type="PROSITE" id="PS50929"/>
    </source>
</evidence>
<feature type="non-terminal residue" evidence="11">
    <location>
        <position position="670"/>
    </location>
</feature>
<keyword evidence="3" id="KW-0547">Nucleotide-binding</keyword>
<dbReference type="PROSITE" id="PS00211">
    <property type="entry name" value="ABC_TRANSPORTER_1"/>
    <property type="match status" value="1"/>
</dbReference>
<accession>T1CGE0</accession>
<dbReference type="PANTHER" id="PTHR24221:SF606">
    <property type="entry name" value="COLICIN V SECRETION-PROCESSING ATP-BINDING PROTEIN"/>
    <property type="match status" value="1"/>
</dbReference>
<dbReference type="Gene3D" id="3.40.50.300">
    <property type="entry name" value="P-loop containing nucleotide triphosphate hydrolases"/>
    <property type="match status" value="1"/>
</dbReference>
<feature type="domain" description="ABC transporter" evidence="8">
    <location>
        <begin position="495"/>
        <end position="670"/>
    </location>
</feature>
<evidence type="ECO:0000256" key="1">
    <source>
        <dbReference type="ARBA" id="ARBA00004141"/>
    </source>
</evidence>
<dbReference type="SUPFAM" id="SSF52540">
    <property type="entry name" value="P-loop containing nucleoside triphosphate hydrolases"/>
    <property type="match status" value="1"/>
</dbReference>
<feature type="transmembrane region" description="Helical" evidence="7">
    <location>
        <begin position="314"/>
        <end position="333"/>
    </location>
</feature>
<evidence type="ECO:0000313" key="11">
    <source>
        <dbReference type="EMBL" id="EQD80903.1"/>
    </source>
</evidence>
<evidence type="ECO:0000256" key="5">
    <source>
        <dbReference type="ARBA" id="ARBA00022989"/>
    </source>
</evidence>
<dbReference type="PROSITE" id="PS50929">
    <property type="entry name" value="ABC_TM1F"/>
    <property type="match status" value="1"/>
</dbReference>
<dbReference type="GO" id="GO:0034040">
    <property type="term" value="F:ATPase-coupled lipid transmembrane transporter activity"/>
    <property type="evidence" value="ECO:0007669"/>
    <property type="project" value="TreeGrafter"/>
</dbReference>
<comment type="caution">
    <text evidence="11">The sequence shown here is derived from an EMBL/GenBank/DDBJ whole genome shotgun (WGS) entry which is preliminary data.</text>
</comment>
<protein>
    <submittedName>
        <fullName evidence="11">Toxin secretion ABC transporter, permease/ATP-binding protein</fullName>
    </submittedName>
</protein>
<evidence type="ECO:0000256" key="4">
    <source>
        <dbReference type="ARBA" id="ARBA00022840"/>
    </source>
</evidence>
<dbReference type="InterPro" id="IPR017871">
    <property type="entry name" value="ABC_transporter-like_CS"/>
</dbReference>
<dbReference type="CDD" id="cd02419">
    <property type="entry name" value="Peptidase_C39C"/>
    <property type="match status" value="1"/>
</dbReference>
<comment type="subcellular location">
    <subcellularLocation>
        <location evidence="1">Membrane</location>
        <topology evidence="1">Multi-pass membrane protein</topology>
    </subcellularLocation>
</comment>
<dbReference type="GO" id="GO:0016887">
    <property type="term" value="F:ATP hydrolysis activity"/>
    <property type="evidence" value="ECO:0007669"/>
    <property type="project" value="InterPro"/>
</dbReference>
<proteinExistence type="predicted"/>
<dbReference type="EMBL" id="AUZX01000298">
    <property type="protein sequence ID" value="EQD80903.1"/>
    <property type="molecule type" value="Genomic_DNA"/>
</dbReference>
<dbReference type="SMART" id="SM00382">
    <property type="entry name" value="AAA"/>
    <property type="match status" value="1"/>
</dbReference>
<organism evidence="11">
    <name type="scientific">mine drainage metagenome</name>
    <dbReference type="NCBI Taxonomy" id="410659"/>
    <lineage>
        <taxon>unclassified sequences</taxon>
        <taxon>metagenomes</taxon>
        <taxon>ecological metagenomes</taxon>
    </lineage>
</organism>
<evidence type="ECO:0000256" key="6">
    <source>
        <dbReference type="ARBA" id="ARBA00023136"/>
    </source>
</evidence>
<dbReference type="InterPro" id="IPR036640">
    <property type="entry name" value="ABC1_TM_sf"/>
</dbReference>
<dbReference type="PROSITE" id="PS50893">
    <property type="entry name" value="ABC_TRANSPORTER_2"/>
    <property type="match status" value="1"/>
</dbReference>
<feature type="domain" description="Peptidase C39" evidence="10">
    <location>
        <begin position="30"/>
        <end position="149"/>
    </location>
</feature>
<feature type="transmembrane region" description="Helical" evidence="7">
    <location>
        <begin position="216"/>
        <end position="234"/>
    </location>
</feature>
<dbReference type="PANTHER" id="PTHR24221">
    <property type="entry name" value="ATP-BINDING CASSETTE SUB-FAMILY B"/>
    <property type="match status" value="1"/>
</dbReference>
<feature type="transmembrane region" description="Helical" evidence="7">
    <location>
        <begin position="241"/>
        <end position="262"/>
    </location>
</feature>
<dbReference type="InterPro" id="IPR039421">
    <property type="entry name" value="Type_1_exporter"/>
</dbReference>
<sequence>MTGGDGVHAPALALQGLQFGWRRKLPLQRQTEAAECGLACLAMVAGFHGHAVELSALRQRFALSMKGATLARLIEMADALGLANRPLRLELDELDQLATPCILHWDLNHFVVLKRVRGSTVEIHDPAVGERRLPLREVSAHFTGVALELMPSPRFERKKAEPPLALRQLLGRVRGLPSALLQVLGLALVLEIFALVSPLFVQTVLDQVVAGGDRNLLTLLGLGFALLTVLQMGVSALRTWVVMWLGTSLNLAWAGNVFGHLLKLPEEYFAKRHLGDISSRFGATGVIQNTLTTRAVETVLDGVMTVLTLGMMLLYSRLLAALTLLAFALYAGLRALSYRVFREANLGFIVAAAKQQSLFLESVRGAQTIRLYHRAAHHTGRYLNAATDTANRNLEVQRYGLLFGSLNNLLFGLERIGVVWIGTSAILDGQLSAGMLMAFLAYSDQFTGRGAALINYLVDLKLLRLQGERLADIVLTAPERHVNTPYVGPQPEPSLRLRGVSYRYAPGEPWMLKDLDLDIHAGESVAIVGPSGCGKTTLAKILLGLLDPEQGTISVGGIDLCRLGKARYRAMLGAVLQEDSLFTGSIADNISFFDPEATATRIEAAARLAHIHDDIVTMPMGYHSLVGDMGSSLSGGQKQRVLLARALYRRPRILVLDEATSHLDVARERE</sequence>
<evidence type="ECO:0000256" key="7">
    <source>
        <dbReference type="SAM" id="Phobius"/>
    </source>
</evidence>
<dbReference type="GO" id="GO:0016020">
    <property type="term" value="C:membrane"/>
    <property type="evidence" value="ECO:0007669"/>
    <property type="project" value="UniProtKB-SubCell"/>
</dbReference>
<evidence type="ECO:0000256" key="3">
    <source>
        <dbReference type="ARBA" id="ARBA00022741"/>
    </source>
</evidence>
<dbReference type="Gene3D" id="3.90.70.10">
    <property type="entry name" value="Cysteine proteinases"/>
    <property type="match status" value="1"/>
</dbReference>
<gene>
    <name evidence="11" type="ORF">B1A_00397</name>
</gene>
<dbReference type="CDD" id="cd18567">
    <property type="entry name" value="ABC_6TM_CvaB_RaxB_like"/>
    <property type="match status" value="1"/>
</dbReference>
<dbReference type="InterPro" id="IPR003439">
    <property type="entry name" value="ABC_transporter-like_ATP-bd"/>
</dbReference>
<dbReference type="InterPro" id="IPR027417">
    <property type="entry name" value="P-loop_NTPase"/>
</dbReference>